<proteinExistence type="predicted"/>
<dbReference type="AlphaFoldDB" id="A0A0F8Y683"/>
<protein>
    <submittedName>
        <fullName evidence="1">Uncharacterized protein</fullName>
    </submittedName>
</protein>
<gene>
    <name evidence="1" type="ORF">LCGC14_2937060</name>
</gene>
<dbReference type="EMBL" id="LAZR01058800">
    <property type="protein sequence ID" value="KKK69135.1"/>
    <property type="molecule type" value="Genomic_DNA"/>
</dbReference>
<organism evidence="1">
    <name type="scientific">marine sediment metagenome</name>
    <dbReference type="NCBI Taxonomy" id="412755"/>
    <lineage>
        <taxon>unclassified sequences</taxon>
        <taxon>metagenomes</taxon>
        <taxon>ecological metagenomes</taxon>
    </lineage>
</organism>
<name>A0A0F8Y683_9ZZZZ</name>
<feature type="non-terminal residue" evidence="1">
    <location>
        <position position="21"/>
    </location>
</feature>
<reference evidence="1" key="1">
    <citation type="journal article" date="2015" name="Nature">
        <title>Complex archaea that bridge the gap between prokaryotes and eukaryotes.</title>
        <authorList>
            <person name="Spang A."/>
            <person name="Saw J.H."/>
            <person name="Jorgensen S.L."/>
            <person name="Zaremba-Niedzwiedzka K."/>
            <person name="Martijn J."/>
            <person name="Lind A.E."/>
            <person name="van Eijk R."/>
            <person name="Schleper C."/>
            <person name="Guy L."/>
            <person name="Ettema T.J."/>
        </authorList>
    </citation>
    <scope>NUCLEOTIDE SEQUENCE</scope>
</reference>
<comment type="caution">
    <text evidence="1">The sequence shown here is derived from an EMBL/GenBank/DDBJ whole genome shotgun (WGS) entry which is preliminary data.</text>
</comment>
<evidence type="ECO:0000313" key="1">
    <source>
        <dbReference type="EMBL" id="KKK69135.1"/>
    </source>
</evidence>
<accession>A0A0F8Y683</accession>
<sequence>MALPTVTVLNAAIDTIYSVFS</sequence>